<protein>
    <recommendedName>
        <fullName evidence="3">DUF2624 domain-containing protein</fullName>
    </recommendedName>
</protein>
<dbReference type="Pfam" id="PF11116">
    <property type="entry name" value="DUF2624"/>
    <property type="match status" value="1"/>
</dbReference>
<dbReference type="AlphaFoldDB" id="A0A1I1TEF6"/>
<dbReference type="EMBL" id="FOMR01000002">
    <property type="protein sequence ID" value="SFD54713.1"/>
    <property type="molecule type" value="Genomic_DNA"/>
</dbReference>
<evidence type="ECO:0000313" key="2">
    <source>
        <dbReference type="Proteomes" id="UP000199474"/>
    </source>
</evidence>
<dbReference type="RefSeq" id="WP_090081111.1">
    <property type="nucleotide sequence ID" value="NZ_FOMR01000002.1"/>
</dbReference>
<dbReference type="Proteomes" id="UP000199474">
    <property type="component" value="Unassembled WGS sequence"/>
</dbReference>
<keyword evidence="2" id="KW-1185">Reference proteome</keyword>
<proteinExistence type="predicted"/>
<name>A0A1I1TEF6_9BACI</name>
<evidence type="ECO:0008006" key="3">
    <source>
        <dbReference type="Google" id="ProtNLM"/>
    </source>
</evidence>
<accession>A0A1I1TEF6</accession>
<sequence length="94" mass="11146">MSTILKQLINKKLKQLSSEDLLRYAHQYGFSINRKQAKEITAYMHKNPINPFEYEERMKMFKELARITDEKTADKAQKLFVEIIKSYGLEGLFN</sequence>
<dbReference type="STRING" id="640948.SAMN05216238_102160"/>
<dbReference type="InterPro" id="IPR020277">
    <property type="entry name" value="DUF2624"/>
</dbReference>
<evidence type="ECO:0000313" key="1">
    <source>
        <dbReference type="EMBL" id="SFD54713.1"/>
    </source>
</evidence>
<organism evidence="1 2">
    <name type="scientific">Lentibacillus persicus</name>
    <dbReference type="NCBI Taxonomy" id="640948"/>
    <lineage>
        <taxon>Bacteria</taxon>
        <taxon>Bacillati</taxon>
        <taxon>Bacillota</taxon>
        <taxon>Bacilli</taxon>
        <taxon>Bacillales</taxon>
        <taxon>Bacillaceae</taxon>
        <taxon>Lentibacillus</taxon>
    </lineage>
</organism>
<reference evidence="2" key="1">
    <citation type="submission" date="2016-10" db="EMBL/GenBank/DDBJ databases">
        <authorList>
            <person name="Varghese N."/>
            <person name="Submissions S."/>
        </authorList>
    </citation>
    <scope>NUCLEOTIDE SEQUENCE [LARGE SCALE GENOMIC DNA]</scope>
    <source>
        <strain evidence="2">DSM 22530</strain>
    </source>
</reference>
<dbReference type="OrthoDB" id="2969753at2"/>
<gene>
    <name evidence="1" type="ORF">SAMN05216238_102160</name>
</gene>